<dbReference type="STRING" id="270351.Maq22A_c06970"/>
<accession>A0A0C6F8Q2</accession>
<dbReference type="NCBIfam" id="NF004815">
    <property type="entry name" value="PRK06169.1"/>
    <property type="match status" value="1"/>
</dbReference>
<dbReference type="AlphaFoldDB" id="A0A0C6F8Q2"/>
<proteinExistence type="inferred from homology"/>
<dbReference type="PANTHER" id="PTHR11895">
    <property type="entry name" value="TRANSAMIDASE"/>
    <property type="match status" value="1"/>
</dbReference>
<sequence>MTEIRDLDGTATLHAYRDRTLSPREVVADALDRIDRHGPDLDAFVLVDRDGALAAATASAARWAQGEPRGPLDGLTFTVKDNIAWAGHPMRRGSLTTSDAPATENAPIVDRLIEAGAIPLAKTTMPEFGWKGLGDSTHTGPTRNPWDTQKTTGGSSAGAAAAAALNLGLLHIGTDGAGSIRIPAAFCGIYGLKPSFGRVPAFPPSPFGPVAHLGPMTRGVRDSALMMQAISRPDFRDMAAALAEPPDYLAGLEDGVRGLRIAWSPRLGYATGIDPEVARLTEAAAKAFADLGATVEEADPGFADPVETLNGIWLVGAWCVLRGIPEDQRSLVEPALRAAAERGRQISAPDFVAALNARGALFTAMARFHQTYDLLLTPALATPAFTADNLTPPGGAFGDDWLNWTPFSYPFNLTGQPAASVPCGLTEAGLPVGLQIVGPMGADARVLAASRAFEAAQPWPSLSEPRVTHRG</sequence>
<dbReference type="GO" id="GO:0003824">
    <property type="term" value="F:catalytic activity"/>
    <property type="evidence" value="ECO:0007669"/>
    <property type="project" value="InterPro"/>
</dbReference>
<dbReference type="Pfam" id="PF01425">
    <property type="entry name" value="Amidase"/>
    <property type="match status" value="1"/>
</dbReference>
<comment type="similarity">
    <text evidence="1">Belongs to the amidase family.</text>
</comment>
<dbReference type="EMBL" id="AP014704">
    <property type="protein sequence ID" value="BAQ44733.1"/>
    <property type="molecule type" value="Genomic_DNA"/>
</dbReference>
<dbReference type="KEGG" id="maqu:Maq22A_c06970"/>
<reference evidence="4" key="2">
    <citation type="submission" date="2015-01" db="EMBL/GenBank/DDBJ databases">
        <title>Complete genome sequence of Methylobacterium aquaticum strain 22A.</title>
        <authorList>
            <person name="Tani A."/>
            <person name="Ogura Y."/>
            <person name="Hayashi T."/>
        </authorList>
    </citation>
    <scope>NUCLEOTIDE SEQUENCE [LARGE SCALE GENOMIC DNA]</scope>
    <source>
        <strain evidence="4">MA-22A</strain>
    </source>
</reference>
<dbReference type="Gene3D" id="3.90.1300.10">
    <property type="entry name" value="Amidase signature (AS) domain"/>
    <property type="match status" value="1"/>
</dbReference>
<dbReference type="PANTHER" id="PTHR11895:SF7">
    <property type="entry name" value="GLUTAMYL-TRNA(GLN) AMIDOTRANSFERASE SUBUNIT A, MITOCHONDRIAL"/>
    <property type="match status" value="1"/>
</dbReference>
<dbReference type="InterPro" id="IPR023631">
    <property type="entry name" value="Amidase_dom"/>
</dbReference>
<name>A0A0C6F8Q2_9HYPH</name>
<dbReference type="OrthoDB" id="9814821at2"/>
<protein>
    <submittedName>
        <fullName evidence="3">Amidase</fullName>
    </submittedName>
</protein>
<gene>
    <name evidence="3" type="primary">gatA</name>
    <name evidence="3" type="ORF">Maq22A_c06970</name>
</gene>
<evidence type="ECO:0000313" key="3">
    <source>
        <dbReference type="EMBL" id="BAQ44733.1"/>
    </source>
</evidence>
<evidence type="ECO:0000256" key="1">
    <source>
        <dbReference type="ARBA" id="ARBA00009199"/>
    </source>
</evidence>
<dbReference type="Proteomes" id="UP000061432">
    <property type="component" value="Chromosome"/>
</dbReference>
<feature type="domain" description="Amidase" evidence="2">
    <location>
        <begin position="25"/>
        <end position="447"/>
    </location>
</feature>
<dbReference type="SUPFAM" id="SSF75304">
    <property type="entry name" value="Amidase signature (AS) enzymes"/>
    <property type="match status" value="1"/>
</dbReference>
<evidence type="ECO:0000259" key="2">
    <source>
        <dbReference type="Pfam" id="PF01425"/>
    </source>
</evidence>
<dbReference type="PATRIC" id="fig|270351.10.peg.1326"/>
<evidence type="ECO:0000313" key="4">
    <source>
        <dbReference type="Proteomes" id="UP000061432"/>
    </source>
</evidence>
<dbReference type="InterPro" id="IPR000120">
    <property type="entry name" value="Amidase"/>
</dbReference>
<organism evidence="3 4">
    <name type="scientific">Methylobacterium aquaticum</name>
    <dbReference type="NCBI Taxonomy" id="270351"/>
    <lineage>
        <taxon>Bacteria</taxon>
        <taxon>Pseudomonadati</taxon>
        <taxon>Pseudomonadota</taxon>
        <taxon>Alphaproteobacteria</taxon>
        <taxon>Hyphomicrobiales</taxon>
        <taxon>Methylobacteriaceae</taxon>
        <taxon>Methylobacterium</taxon>
    </lineage>
</organism>
<reference evidence="3 4" key="1">
    <citation type="journal article" date="2015" name="Genome Announc.">
        <title>Complete Genome Sequence of Methylobacterium aquaticum Strain 22A, Isolated from Racomitrium japonicum Moss.</title>
        <authorList>
            <person name="Tani A."/>
            <person name="Ogura Y."/>
            <person name="Hayashi T."/>
            <person name="Kimbara K."/>
        </authorList>
    </citation>
    <scope>NUCLEOTIDE SEQUENCE [LARGE SCALE GENOMIC DNA]</scope>
    <source>
        <strain evidence="3 4">MA-22A</strain>
    </source>
</reference>
<dbReference type="RefSeq" id="WP_060849238.1">
    <property type="nucleotide sequence ID" value="NZ_AP014704.1"/>
</dbReference>
<dbReference type="InterPro" id="IPR036928">
    <property type="entry name" value="AS_sf"/>
</dbReference>